<feature type="transmembrane region" description="Helical" evidence="1">
    <location>
        <begin position="12"/>
        <end position="36"/>
    </location>
</feature>
<name>A0ABM8S0A6_9BURK</name>
<sequence length="191" mass="21767">MRYLYRQNTPKRLVKVWLTAGSILVFACWLFVGILFGDKPLSFTVEFSNRTAMDGFMALGVLALLAYGSLRYLVGLRRGVWITGVQFFLPVVLVDDEDRIVQQPLTPISFSELATRQKGAFDIDWCSYNEPDGDGVMKRTGLQFWLGRRRLICSLESTFDVMPGEFLRVFVTQIKTIRPDLTLSPDVAKRV</sequence>
<keyword evidence="1" id="KW-1133">Transmembrane helix</keyword>
<protein>
    <submittedName>
        <fullName evidence="2">Uncharacterized protein</fullName>
    </submittedName>
</protein>
<evidence type="ECO:0000256" key="1">
    <source>
        <dbReference type="SAM" id="Phobius"/>
    </source>
</evidence>
<feature type="transmembrane region" description="Helical" evidence="1">
    <location>
        <begin position="56"/>
        <end position="74"/>
    </location>
</feature>
<comment type="caution">
    <text evidence="2">The sequence shown here is derived from an EMBL/GenBank/DDBJ whole genome shotgun (WGS) entry which is preliminary data.</text>
</comment>
<keyword evidence="1" id="KW-0812">Transmembrane</keyword>
<gene>
    <name evidence="2" type="ORF">R69776_04339</name>
</gene>
<dbReference type="EMBL" id="CAJNBH010000012">
    <property type="protein sequence ID" value="CAE6781594.1"/>
    <property type="molecule type" value="Genomic_DNA"/>
</dbReference>
<organism evidence="2 3">
    <name type="scientific">Paraburkholderia nemoris</name>
    <dbReference type="NCBI Taxonomy" id="2793076"/>
    <lineage>
        <taxon>Bacteria</taxon>
        <taxon>Pseudomonadati</taxon>
        <taxon>Pseudomonadota</taxon>
        <taxon>Betaproteobacteria</taxon>
        <taxon>Burkholderiales</taxon>
        <taxon>Burkholderiaceae</taxon>
        <taxon>Paraburkholderia</taxon>
    </lineage>
</organism>
<evidence type="ECO:0000313" key="3">
    <source>
        <dbReference type="Proteomes" id="UP000673821"/>
    </source>
</evidence>
<dbReference type="Proteomes" id="UP000673821">
    <property type="component" value="Unassembled WGS sequence"/>
</dbReference>
<evidence type="ECO:0000313" key="2">
    <source>
        <dbReference type="EMBL" id="CAE6781594.1"/>
    </source>
</evidence>
<reference evidence="2 3" key="1">
    <citation type="submission" date="2021-02" db="EMBL/GenBank/DDBJ databases">
        <authorList>
            <person name="Vanwijnsberghe S."/>
        </authorList>
    </citation>
    <scope>NUCLEOTIDE SEQUENCE [LARGE SCALE GENOMIC DNA]</scope>
    <source>
        <strain evidence="2 3">R-69776</strain>
    </source>
</reference>
<keyword evidence="1" id="KW-0472">Membrane</keyword>
<proteinExistence type="predicted"/>
<keyword evidence="3" id="KW-1185">Reference proteome</keyword>
<dbReference type="PROSITE" id="PS51257">
    <property type="entry name" value="PROKAR_LIPOPROTEIN"/>
    <property type="match status" value="1"/>
</dbReference>
<accession>A0ABM8S0A6</accession>